<evidence type="ECO:0000259" key="2">
    <source>
        <dbReference type="Pfam" id="PF11707"/>
    </source>
</evidence>
<dbReference type="InParanoid" id="A0A7M7JIF9"/>
<dbReference type="GeneID" id="111246550"/>
<sequence>MTFKDAMEHVLGAGGQKRKKSLDDKGVVDSGSKISPRQHNKRRRSAGFFDLGSFVDKVKARDITIAEDLAWFSERAQTFQETKVSIDVVREYLQMCDCDLEHLVSYLDIYSEDRESLLQVILALDYIFMRFQEQEDETPTVASLRSKVIIQAQRVLSQQGSQLASLLTHDGDPVVMKPVLKLFTSMVLAGPEVADVFVQSIDLSFLNGCFTRVRIRETISIRTCAQYLLIALLVISKRTTLWRLLEQQSIFPWAFAGLVHDRPTDVIGFLETILERVVNNSSLSKSLKINILNKTTLTPVLSLLIWKGQLEWRGKEWSRIFLYTKKAKDANTAELIRGNELIVATPAEQKNVRACAAKVLSAIFFNSKQGISFRDPRLGLGERNCNFIVTQVVSSCPQVFSEPQGADFMADLLTALPDQIKYIVVDRYFNFRAPRLSRTYCNFYRALSKIVTQLDFSQLVAKLEPTSADQYIDLVNHFCLFLFVPNNFADYKLTPIYAVLTFINAMLKKLIEFMASISREKRRVLIPFIKDHIMQPCMFASLLKCEFDAKQIADLTEYTGADVADFTLSLLETTDLLTSPILGYISANIGWGLLADVDAFIKGKVSPVKKLKIYLRLIGMVLSFQPNFENELVKTDMEPMRLLFGLLAEASTTSSFQVELLSHAINVLEKFPRFAKYGAELELWVSTVLSSDQPDLNHAYSMALCDALRDSIIKGGVLENEIHEMVFDGQQGILDPSRCFSPISANIVSLDHDKYPVFTAVMREILHRQANYAAYITFLQKHGKNRLDTHFTHYMNFLLKGEKPFVNTGSLNVNKFSSELAMQLESAFVASMTGGHPKSLERMLVKIKFSDKDAVNVSLLNQLIFIVRWCQDHDQTLFINPVATCLRYLTEACDPLTLSRLADFISSDVIQKRFCVRSDLEVTLMVLVVIKRVLQAKVDVGFDLISFKDRSLAAVLNGILDVVPFIEAFGDMSTGEDVASLIEFICNTGKAAKQSLYSVISLLPHKGCKLSTESTKQLVELAHQDAEMRSPIEAFFKRNLMHASAIEMTSLYRLIEVEEPISLTILMANPCFVRAIGKKLRSVGDLKGSDCVYSLELLRIIAHEDHENPSKETSGFIYRSLLASLKKYLQKGELQNEATVVALVQALLDHLQHAVFIFSKDYVKLLKTVLPFVDKVSVLLLVVINAVLEFGDFSEDALIAALKCLTKLTTRLDTPTETYMSRSCVVLEKQSESAWKSVWLRENFEQVLKSLLKRGFTSAGTPLRVLRILCSKVFVFASPAVTALQATEMVFGHSKFLPTLTGKDSLLKQELVQLLITLVEVDGPNVCKTPHIPILLSGYDASLSLSDQRLYHLLSLYEKNRANLARFQPLIWGEAAPSFYSVDKGTSGVSVLKNATINQVLAQISQQRLLASVGCIPQASLALDPAVIVQVDQGAEIYDPRFVQTSILHILDELSEVQTIRLIEEKIQLLSIATLSAKCDQLRALGYTFLSRIYKKMERVSSHPVVLYMMAILDLLRNSLGTEGVRRLNSLTVGYLIRCCEVVISDPNHPLYNQLIRNSLARPAFNIHRLPSLFGHYISSSMASRERRIWIEAVLTDFVQDSRDMELLYSQGLFDNIIMFSQSRLCSEDELVIILRMFKKWIANGRFRRYNLIAFWLTQLLQCADSRSPVVSAVLDVISTLTQRLATHSIREKEMLLPNELIHLHIQLLQCISDVSSWRLRTFATSLSQALALPGLGTATCIAEHTAFTLLEMLKEVRSKAESENIDDEETANVNCSEEQVIAVLRKWTPLNNVWTNLHMQKLSLDEFWLDVVELIFSRDHSLPNGDAIKESILSLEMLHRSLSRLPRLSRQLERSNVLHSVCMAMIRCTDDAPLLVIQLFALLKKSANVLPLLSSTEYKEAAKKIRSLSDEMQARGCVALIQEAWLDIEKPRTFLLLF</sequence>
<dbReference type="KEGG" id="vde:111246550"/>
<dbReference type="PANTHER" id="PTHR13500">
    <property type="entry name" value="NUCLEOLAR PRERIBOSOMAL-ASSOCIATED PROTEIN 1"/>
    <property type="match status" value="1"/>
</dbReference>
<dbReference type="EnsemblMetazoa" id="XM_022796322">
    <property type="protein sequence ID" value="XP_022652057"/>
    <property type="gene ID" value="LOC111246550"/>
</dbReference>
<dbReference type="Proteomes" id="UP000594260">
    <property type="component" value="Unplaced"/>
</dbReference>
<evidence type="ECO:0000256" key="1">
    <source>
        <dbReference type="SAM" id="MobiDB-lite"/>
    </source>
</evidence>
<evidence type="ECO:0008006" key="6">
    <source>
        <dbReference type="Google" id="ProtNLM"/>
    </source>
</evidence>
<feature type="region of interest" description="Disordered" evidence="1">
    <location>
        <begin position="14"/>
        <end position="41"/>
    </location>
</feature>
<dbReference type="GO" id="GO:0000466">
    <property type="term" value="P:maturation of 5.8S rRNA from tricistronic rRNA transcript (SSU-rRNA, 5.8S rRNA, LSU-rRNA)"/>
    <property type="evidence" value="ECO:0007669"/>
    <property type="project" value="TreeGrafter"/>
</dbReference>
<dbReference type="Pfam" id="PF16201">
    <property type="entry name" value="NopRA1"/>
    <property type="match status" value="1"/>
</dbReference>
<dbReference type="InterPro" id="IPR032436">
    <property type="entry name" value="URB1_C"/>
</dbReference>
<protein>
    <recommendedName>
        <fullName evidence="6">Nucleolar pre-ribosomal-associated protein 1</fullName>
    </recommendedName>
</protein>
<dbReference type="EnsemblMetazoa" id="XM_022796321">
    <property type="protein sequence ID" value="XP_022652056"/>
    <property type="gene ID" value="LOC111246550"/>
</dbReference>
<evidence type="ECO:0000313" key="4">
    <source>
        <dbReference type="EnsemblMetazoa" id="XP_022652057"/>
    </source>
</evidence>
<organism evidence="4 5">
    <name type="scientific">Varroa destructor</name>
    <name type="common">Honeybee mite</name>
    <dbReference type="NCBI Taxonomy" id="109461"/>
    <lineage>
        <taxon>Eukaryota</taxon>
        <taxon>Metazoa</taxon>
        <taxon>Ecdysozoa</taxon>
        <taxon>Arthropoda</taxon>
        <taxon>Chelicerata</taxon>
        <taxon>Arachnida</taxon>
        <taxon>Acari</taxon>
        <taxon>Parasitiformes</taxon>
        <taxon>Mesostigmata</taxon>
        <taxon>Gamasina</taxon>
        <taxon>Dermanyssoidea</taxon>
        <taxon>Varroidae</taxon>
        <taxon>Varroa</taxon>
    </lineage>
</organism>
<feature type="domain" description="URB1 C-terminal" evidence="3">
    <location>
        <begin position="1471"/>
        <end position="1641"/>
    </location>
</feature>
<proteinExistence type="predicted"/>
<feature type="domain" description="URB1 N-terminal" evidence="2">
    <location>
        <begin position="102"/>
        <end position="375"/>
    </location>
</feature>
<accession>A0A7M7JIF9</accession>
<dbReference type="InterPro" id="IPR039844">
    <property type="entry name" value="URB1"/>
</dbReference>
<dbReference type="GO" id="GO:0000463">
    <property type="term" value="P:maturation of LSU-rRNA from tricistronic rRNA transcript (SSU-rRNA, 5.8S rRNA, LSU-rRNA)"/>
    <property type="evidence" value="ECO:0007669"/>
    <property type="project" value="TreeGrafter"/>
</dbReference>
<dbReference type="OrthoDB" id="6505666at2759"/>
<keyword evidence="5" id="KW-1185">Reference proteome</keyword>
<dbReference type="RefSeq" id="XP_022652057.1">
    <property type="nucleotide sequence ID" value="XM_022796322.1"/>
</dbReference>
<dbReference type="GO" id="GO:0005730">
    <property type="term" value="C:nucleolus"/>
    <property type="evidence" value="ECO:0007669"/>
    <property type="project" value="TreeGrafter"/>
</dbReference>
<name>A0A7M7JIF9_VARDE</name>
<evidence type="ECO:0000313" key="5">
    <source>
        <dbReference type="Proteomes" id="UP000594260"/>
    </source>
</evidence>
<dbReference type="Pfam" id="PF11707">
    <property type="entry name" value="Npa1"/>
    <property type="match status" value="1"/>
</dbReference>
<dbReference type="InterPro" id="IPR021714">
    <property type="entry name" value="URB1_N"/>
</dbReference>
<dbReference type="RefSeq" id="XP_022652056.1">
    <property type="nucleotide sequence ID" value="XM_022796321.1"/>
</dbReference>
<evidence type="ECO:0000259" key="3">
    <source>
        <dbReference type="Pfam" id="PF16201"/>
    </source>
</evidence>
<reference evidence="4" key="1">
    <citation type="submission" date="2021-01" db="UniProtKB">
        <authorList>
            <consortium name="EnsemblMetazoa"/>
        </authorList>
    </citation>
    <scope>IDENTIFICATION</scope>
</reference>
<dbReference type="PANTHER" id="PTHR13500:SF0">
    <property type="entry name" value="NUCLEOLAR PRE-RIBOSOMAL-ASSOCIATED PROTEIN 1"/>
    <property type="match status" value="1"/>
</dbReference>